<organism evidence="1 2">
    <name type="scientific">Haemonchus contortus</name>
    <name type="common">Barber pole worm</name>
    <dbReference type="NCBI Taxonomy" id="6289"/>
    <lineage>
        <taxon>Eukaryota</taxon>
        <taxon>Metazoa</taxon>
        <taxon>Ecdysozoa</taxon>
        <taxon>Nematoda</taxon>
        <taxon>Chromadorea</taxon>
        <taxon>Rhabditida</taxon>
        <taxon>Rhabditina</taxon>
        <taxon>Rhabditomorpha</taxon>
        <taxon>Strongyloidea</taxon>
        <taxon>Trichostrongylidae</taxon>
        <taxon>Haemonchus</taxon>
    </lineage>
</organism>
<reference evidence="2" key="1">
    <citation type="submission" date="2020-12" db="UniProtKB">
        <authorList>
            <consortium name="WormBaseParasite"/>
        </authorList>
    </citation>
    <scope>IDENTIFICATION</scope>
    <source>
        <strain evidence="2">MHco3</strain>
    </source>
</reference>
<protein>
    <submittedName>
        <fullName evidence="2">GPI mannosyltransferase 2</fullName>
    </submittedName>
</protein>
<evidence type="ECO:0000313" key="2">
    <source>
        <dbReference type="WBParaSite" id="HCON_00009495-00001"/>
    </source>
</evidence>
<proteinExistence type="predicted"/>
<evidence type="ECO:0000313" key="1">
    <source>
        <dbReference type="Proteomes" id="UP000025227"/>
    </source>
</evidence>
<accession>A0A7I4XTH0</accession>
<keyword evidence="1" id="KW-1185">Reference proteome</keyword>
<dbReference type="WBParaSite" id="HCON_00009495-00001">
    <property type="protein sequence ID" value="HCON_00009495-00001"/>
    <property type="gene ID" value="HCON_00009495"/>
</dbReference>
<dbReference type="AlphaFoldDB" id="A0A7I4XTH0"/>
<sequence>SFQAILWEKITHSGTSIPAFLARHPIPLLLLWIASNSVFVRISPALIPLYCACSSNIGSL</sequence>
<name>A0A7I4XTH0_HAECO</name>
<dbReference type="Proteomes" id="UP000025227">
    <property type="component" value="Unplaced"/>
</dbReference>